<dbReference type="InterPro" id="IPR036688">
    <property type="entry name" value="MoeA_C_domain_IV_sf"/>
</dbReference>
<keyword evidence="9" id="KW-0479">Metal-binding</keyword>
<comment type="similarity">
    <text evidence="3 9">Belongs to the MoeA family.</text>
</comment>
<evidence type="ECO:0000313" key="12">
    <source>
        <dbReference type="Proteomes" id="UP000551878"/>
    </source>
</evidence>
<reference evidence="11 12" key="1">
    <citation type="submission" date="2020-08" db="EMBL/GenBank/DDBJ databases">
        <title>Genomic Encyclopedia of Type Strains, Phase IV (KMG-IV): sequencing the most valuable type-strain genomes for metagenomic binning, comparative biology and taxonomic classification.</title>
        <authorList>
            <person name="Goeker M."/>
        </authorList>
    </citation>
    <scope>NUCLEOTIDE SEQUENCE [LARGE SCALE GENOMIC DNA]</scope>
    <source>
        <strain evidence="11 12">DSM 24696</strain>
    </source>
</reference>
<dbReference type="AlphaFoldDB" id="A0A840QNB7"/>
<keyword evidence="7 9" id="KW-0501">Molybdenum cofactor biosynthesis</keyword>
<evidence type="ECO:0000313" key="11">
    <source>
        <dbReference type="EMBL" id="MBB5172831.1"/>
    </source>
</evidence>
<keyword evidence="12" id="KW-1185">Reference proteome</keyword>
<dbReference type="PANTHER" id="PTHR10192:SF5">
    <property type="entry name" value="GEPHYRIN"/>
    <property type="match status" value="1"/>
</dbReference>
<dbReference type="Pfam" id="PF03453">
    <property type="entry name" value="MoeA_N"/>
    <property type="match status" value="1"/>
</dbReference>
<dbReference type="SUPFAM" id="SSF53218">
    <property type="entry name" value="Molybdenum cofactor biosynthesis proteins"/>
    <property type="match status" value="1"/>
</dbReference>
<dbReference type="GO" id="GO:0061599">
    <property type="term" value="F:molybdopterin molybdotransferase activity"/>
    <property type="evidence" value="ECO:0007669"/>
    <property type="project" value="UniProtKB-UniRule"/>
</dbReference>
<dbReference type="UniPathway" id="UPA00344"/>
<dbReference type="Gene3D" id="3.40.980.10">
    <property type="entry name" value="MoaB/Mog-like domain"/>
    <property type="match status" value="1"/>
</dbReference>
<dbReference type="CDD" id="cd00887">
    <property type="entry name" value="MoeA"/>
    <property type="match status" value="1"/>
</dbReference>
<dbReference type="RefSeq" id="WP_184663281.1">
    <property type="nucleotide sequence ID" value="NZ_JACHHB010000003.1"/>
</dbReference>
<name>A0A840QNB7_9BACI</name>
<dbReference type="InterPro" id="IPR001453">
    <property type="entry name" value="MoaB/Mog_dom"/>
</dbReference>
<keyword evidence="9" id="KW-0460">Magnesium</keyword>
<feature type="domain" description="MoaB/Mog" evidence="10">
    <location>
        <begin position="185"/>
        <end position="327"/>
    </location>
</feature>
<comment type="catalytic activity">
    <reaction evidence="8">
        <text>adenylyl-molybdopterin + molybdate = Mo-molybdopterin + AMP + H(+)</text>
        <dbReference type="Rhea" id="RHEA:35047"/>
        <dbReference type="ChEBI" id="CHEBI:15378"/>
        <dbReference type="ChEBI" id="CHEBI:36264"/>
        <dbReference type="ChEBI" id="CHEBI:62727"/>
        <dbReference type="ChEBI" id="CHEBI:71302"/>
        <dbReference type="ChEBI" id="CHEBI:456215"/>
        <dbReference type="EC" id="2.10.1.1"/>
    </reaction>
</comment>
<keyword evidence="6 9" id="KW-0500">Molybdenum</keyword>
<dbReference type="Pfam" id="PF03454">
    <property type="entry name" value="MoeA_C"/>
    <property type="match status" value="1"/>
</dbReference>
<comment type="caution">
    <text evidence="11">The sequence shown here is derived from an EMBL/GenBank/DDBJ whole genome shotgun (WGS) entry which is preliminary data.</text>
</comment>
<sequence length="411" mass="44742">MKFYRVKTAEETWSYISEQIKPISRTTNLPIDEALHRTLSNDIVAKEAVPSFSRSTVDGYAVRAKDTYGASEMMPGFLSVTGEVKMGEEATISLSAGEAIYVPTGAMIPEGSDAVVMIEYCEQTGDMLQVMRSAAPRENIIFRGEDVEDGEVLLQKGHKLRTQELGALASLGVREVPVYETPKIGYLSSGDEIVPYDQVTLNAGEIRDVNGLTIPQLAKQAGFDCIYGGVAPDDFSHYYEKAKQLLDHVDILLLSGGSSVGEKDFTTRVIESLGDGEASIDIHGISVKPGKPTIFGRADEKTIVGLPGHPASAMVIYQMFVQPLLRRLSGQRVEPIRPSKVAKVSENIPSTPGRTDYIRVQLVEDEGELFAKPILGKSGLMKTLVKSDGLLEIDSKKEGVLKGDQVQVTLF</sequence>
<comment type="pathway">
    <text evidence="2 9">Cofactor biosynthesis; molybdopterin biosynthesis.</text>
</comment>
<evidence type="ECO:0000256" key="1">
    <source>
        <dbReference type="ARBA" id="ARBA00002901"/>
    </source>
</evidence>
<dbReference type="SMART" id="SM00852">
    <property type="entry name" value="MoCF_biosynth"/>
    <property type="match status" value="1"/>
</dbReference>
<evidence type="ECO:0000256" key="4">
    <source>
        <dbReference type="ARBA" id="ARBA00013269"/>
    </source>
</evidence>
<dbReference type="PANTHER" id="PTHR10192">
    <property type="entry name" value="MOLYBDOPTERIN BIOSYNTHESIS PROTEIN"/>
    <property type="match status" value="1"/>
</dbReference>
<gene>
    <name evidence="11" type="ORF">HNQ41_000975</name>
</gene>
<dbReference type="Pfam" id="PF00994">
    <property type="entry name" value="MoCF_biosynth"/>
    <property type="match status" value="1"/>
</dbReference>
<dbReference type="GO" id="GO:0005829">
    <property type="term" value="C:cytosol"/>
    <property type="evidence" value="ECO:0007669"/>
    <property type="project" value="TreeGrafter"/>
</dbReference>
<dbReference type="Gene3D" id="2.40.340.10">
    <property type="entry name" value="MoeA, C-terminal, domain IV"/>
    <property type="match status" value="1"/>
</dbReference>
<dbReference type="Gene3D" id="2.170.190.11">
    <property type="entry name" value="Molybdopterin biosynthesis moea protein, domain 3"/>
    <property type="match status" value="1"/>
</dbReference>
<evidence type="ECO:0000256" key="8">
    <source>
        <dbReference type="ARBA" id="ARBA00047317"/>
    </source>
</evidence>
<evidence type="ECO:0000256" key="5">
    <source>
        <dbReference type="ARBA" id="ARBA00021108"/>
    </source>
</evidence>
<evidence type="ECO:0000256" key="9">
    <source>
        <dbReference type="RuleBase" id="RU365090"/>
    </source>
</evidence>
<comment type="cofactor">
    <cofactor evidence="9">
        <name>Mg(2+)</name>
        <dbReference type="ChEBI" id="CHEBI:18420"/>
    </cofactor>
</comment>
<dbReference type="Gene3D" id="3.90.105.10">
    <property type="entry name" value="Molybdopterin biosynthesis moea protein, domain 2"/>
    <property type="match status" value="1"/>
</dbReference>
<dbReference type="EMBL" id="JACHHB010000003">
    <property type="protein sequence ID" value="MBB5172831.1"/>
    <property type="molecule type" value="Genomic_DNA"/>
</dbReference>
<dbReference type="InterPro" id="IPR005111">
    <property type="entry name" value="MoeA_C_domain_IV"/>
</dbReference>
<proteinExistence type="inferred from homology"/>
<evidence type="ECO:0000256" key="6">
    <source>
        <dbReference type="ARBA" id="ARBA00022505"/>
    </source>
</evidence>
<dbReference type="InterPro" id="IPR036425">
    <property type="entry name" value="MoaB/Mog-like_dom_sf"/>
</dbReference>
<dbReference type="SUPFAM" id="SSF63882">
    <property type="entry name" value="MoeA N-terminal region -like"/>
    <property type="match status" value="1"/>
</dbReference>
<evidence type="ECO:0000256" key="7">
    <source>
        <dbReference type="ARBA" id="ARBA00023150"/>
    </source>
</evidence>
<dbReference type="SUPFAM" id="SSF63867">
    <property type="entry name" value="MoeA C-terminal domain-like"/>
    <property type="match status" value="1"/>
</dbReference>
<evidence type="ECO:0000259" key="10">
    <source>
        <dbReference type="SMART" id="SM00852"/>
    </source>
</evidence>
<dbReference type="InterPro" id="IPR036135">
    <property type="entry name" value="MoeA_linker/N_sf"/>
</dbReference>
<evidence type="ECO:0000256" key="2">
    <source>
        <dbReference type="ARBA" id="ARBA00005046"/>
    </source>
</evidence>
<dbReference type="InterPro" id="IPR005110">
    <property type="entry name" value="MoeA_linker/N"/>
</dbReference>
<comment type="function">
    <text evidence="1 9">Catalyzes the insertion of molybdate into adenylated molybdopterin with the concomitant release of AMP.</text>
</comment>
<protein>
    <recommendedName>
        <fullName evidence="5 9">Molybdopterin molybdenumtransferase</fullName>
        <ecNumber evidence="4 9">2.10.1.1</ecNumber>
    </recommendedName>
</protein>
<dbReference type="Proteomes" id="UP000551878">
    <property type="component" value="Unassembled WGS sequence"/>
</dbReference>
<organism evidence="11 12">
    <name type="scientific">Texcoconibacillus texcoconensis</name>
    <dbReference type="NCBI Taxonomy" id="1095777"/>
    <lineage>
        <taxon>Bacteria</taxon>
        <taxon>Bacillati</taxon>
        <taxon>Bacillota</taxon>
        <taxon>Bacilli</taxon>
        <taxon>Bacillales</taxon>
        <taxon>Bacillaceae</taxon>
        <taxon>Texcoconibacillus</taxon>
    </lineage>
</organism>
<dbReference type="InterPro" id="IPR038987">
    <property type="entry name" value="MoeA-like"/>
</dbReference>
<dbReference type="EC" id="2.10.1.1" evidence="4 9"/>
<dbReference type="GO" id="GO:0046872">
    <property type="term" value="F:metal ion binding"/>
    <property type="evidence" value="ECO:0007669"/>
    <property type="project" value="UniProtKB-UniRule"/>
</dbReference>
<dbReference type="GO" id="GO:0006777">
    <property type="term" value="P:Mo-molybdopterin cofactor biosynthetic process"/>
    <property type="evidence" value="ECO:0007669"/>
    <property type="project" value="UniProtKB-UniRule"/>
</dbReference>
<keyword evidence="9 11" id="KW-0808">Transferase</keyword>
<dbReference type="NCBIfam" id="NF045515">
    <property type="entry name" value="Glp_gephyrin"/>
    <property type="match status" value="1"/>
</dbReference>
<accession>A0A840QNB7</accession>
<evidence type="ECO:0000256" key="3">
    <source>
        <dbReference type="ARBA" id="ARBA00010763"/>
    </source>
</evidence>